<feature type="signal peptide" evidence="2">
    <location>
        <begin position="1"/>
        <end position="32"/>
    </location>
</feature>
<dbReference type="InterPro" id="IPR058792">
    <property type="entry name" value="Beta-barrel_RND_2"/>
</dbReference>
<dbReference type="KEGG" id="hbs:IPV69_16640"/>
<keyword evidence="2" id="KW-0732">Signal</keyword>
<dbReference type="SUPFAM" id="SSF111369">
    <property type="entry name" value="HlyD-like secretion proteins"/>
    <property type="match status" value="1"/>
</dbReference>
<dbReference type="PANTHER" id="PTHR30469">
    <property type="entry name" value="MULTIDRUG RESISTANCE PROTEIN MDTA"/>
    <property type="match status" value="1"/>
</dbReference>
<reference evidence="5 6" key="1">
    <citation type="submission" date="2020-10" db="EMBL/GenBank/DDBJ databases">
        <title>Wide distribution of Phycisphaera-like planctomycetes from WD2101 soil group in peatlands and genome analysis of the first cultivated representative.</title>
        <authorList>
            <person name="Dedysh S.N."/>
            <person name="Beletsky A.V."/>
            <person name="Ivanova A."/>
            <person name="Kulichevskaya I.S."/>
            <person name="Suzina N.E."/>
            <person name="Philippov D.A."/>
            <person name="Rakitin A.L."/>
            <person name="Mardanov A.V."/>
            <person name="Ravin N.V."/>
        </authorList>
    </citation>
    <scope>NUCLEOTIDE SEQUENCE [LARGE SCALE GENOMIC DNA]</scope>
    <source>
        <strain evidence="5 6">M1803</strain>
    </source>
</reference>
<dbReference type="InterPro" id="IPR006143">
    <property type="entry name" value="RND_pump_MFP"/>
</dbReference>
<dbReference type="GO" id="GO:0015562">
    <property type="term" value="F:efflux transmembrane transporter activity"/>
    <property type="evidence" value="ECO:0007669"/>
    <property type="project" value="TreeGrafter"/>
</dbReference>
<dbReference type="AlphaFoldDB" id="A0A7M2WR41"/>
<dbReference type="Pfam" id="PF25954">
    <property type="entry name" value="Beta-barrel_RND_2"/>
    <property type="match status" value="1"/>
</dbReference>
<organism evidence="5 6">
    <name type="scientific">Humisphaera borealis</name>
    <dbReference type="NCBI Taxonomy" id="2807512"/>
    <lineage>
        <taxon>Bacteria</taxon>
        <taxon>Pseudomonadati</taxon>
        <taxon>Planctomycetota</taxon>
        <taxon>Phycisphaerae</taxon>
        <taxon>Tepidisphaerales</taxon>
        <taxon>Tepidisphaeraceae</taxon>
        <taxon>Humisphaera</taxon>
    </lineage>
</organism>
<evidence type="ECO:0000256" key="2">
    <source>
        <dbReference type="SAM" id="SignalP"/>
    </source>
</evidence>
<evidence type="ECO:0000313" key="5">
    <source>
        <dbReference type="EMBL" id="QOV87903.1"/>
    </source>
</evidence>
<dbReference type="Pfam" id="PF25975">
    <property type="entry name" value="CzcB_C"/>
    <property type="match status" value="1"/>
</dbReference>
<feature type="domain" description="CusB-like beta-barrel" evidence="3">
    <location>
        <begin position="310"/>
        <end position="382"/>
    </location>
</feature>
<comment type="similarity">
    <text evidence="1">Belongs to the membrane fusion protein (MFP) (TC 8.A.1) family.</text>
</comment>
<dbReference type="EMBL" id="CP063458">
    <property type="protein sequence ID" value="QOV87903.1"/>
    <property type="molecule type" value="Genomic_DNA"/>
</dbReference>
<name>A0A7M2WR41_9BACT</name>
<keyword evidence="6" id="KW-1185">Reference proteome</keyword>
<dbReference type="Gene3D" id="2.40.420.20">
    <property type="match status" value="1"/>
</dbReference>
<sequence>MPHPKVTVLRNPRRLLLATATAVSLVLGAAVASSVVGCGEKGGGGAGPAKPAAAVPITTGQARLGQVQRTVQVVGDLHGEEDATISNKVPGRLIAIYKDVGDRVEPGEPLAQLLRNDYLLSVQQKRSALLESLAKLGVNDVPGDGFDVGGLPAVRRAKLQSENAEAKFNRGKQLFDQKPPLISQQDYEDLKTGYDVAKSNLEVETATAQGLIGEARTRLADLRVAEQALSDSTIKAPSDTYASPNTDPTTRPGPAVAALTEVATEPASRPAATPGKTGRYFVARRFASLGELASAITPMFRLVDDDPLKLKAAVPERYYRELAIGQPVKVRIDAYPDAFSGQVTRISPQVDEANRTFPIEVQIPNTDRKLPPGAFARATIDTRMEENVVLIPAAAVVSFAGVDKVFVVNEGKVKEVQVKLGDRIGSEYEIRQGLKGKEVLATSGTSRLATGVAVQVKPATQPATQPQLKDQ</sequence>
<feature type="chain" id="PRO_5033995079" evidence="2">
    <location>
        <begin position="33"/>
        <end position="471"/>
    </location>
</feature>
<dbReference type="FunFam" id="2.40.30.170:FF:000010">
    <property type="entry name" value="Efflux RND transporter periplasmic adaptor subunit"/>
    <property type="match status" value="1"/>
</dbReference>
<dbReference type="Gene3D" id="2.40.50.100">
    <property type="match status" value="1"/>
</dbReference>
<dbReference type="Proteomes" id="UP000593765">
    <property type="component" value="Chromosome"/>
</dbReference>
<protein>
    <submittedName>
        <fullName evidence="5">Efflux RND transporter periplasmic adaptor subunit</fullName>
    </submittedName>
</protein>
<evidence type="ECO:0000259" key="4">
    <source>
        <dbReference type="Pfam" id="PF25975"/>
    </source>
</evidence>
<gene>
    <name evidence="5" type="ORF">IPV69_16640</name>
</gene>
<accession>A0A7M2WR41</accession>
<dbReference type="GO" id="GO:1990281">
    <property type="term" value="C:efflux pump complex"/>
    <property type="evidence" value="ECO:0007669"/>
    <property type="project" value="TreeGrafter"/>
</dbReference>
<evidence type="ECO:0000256" key="1">
    <source>
        <dbReference type="ARBA" id="ARBA00009477"/>
    </source>
</evidence>
<dbReference type="NCBIfam" id="TIGR01730">
    <property type="entry name" value="RND_mfp"/>
    <property type="match status" value="1"/>
</dbReference>
<proteinExistence type="inferred from homology"/>
<dbReference type="PANTHER" id="PTHR30469:SF15">
    <property type="entry name" value="HLYD FAMILY OF SECRETION PROTEINS"/>
    <property type="match status" value="1"/>
</dbReference>
<evidence type="ECO:0000259" key="3">
    <source>
        <dbReference type="Pfam" id="PF25954"/>
    </source>
</evidence>
<evidence type="ECO:0000313" key="6">
    <source>
        <dbReference type="Proteomes" id="UP000593765"/>
    </source>
</evidence>
<dbReference type="Gene3D" id="2.40.30.170">
    <property type="match status" value="1"/>
</dbReference>
<feature type="domain" description="CzcB-like C-terminal circularly permuted SH3-like" evidence="4">
    <location>
        <begin position="389"/>
        <end position="445"/>
    </location>
</feature>
<dbReference type="RefSeq" id="WP_206290818.1">
    <property type="nucleotide sequence ID" value="NZ_CP063458.1"/>
</dbReference>
<dbReference type="Gene3D" id="1.10.287.470">
    <property type="entry name" value="Helix hairpin bin"/>
    <property type="match status" value="1"/>
</dbReference>
<dbReference type="InterPro" id="IPR058649">
    <property type="entry name" value="CzcB_C"/>
</dbReference>